<dbReference type="Proteomes" id="UP000268016">
    <property type="component" value="Unassembled WGS sequence"/>
</dbReference>
<dbReference type="Gene3D" id="2.40.30.10">
    <property type="entry name" value="Translation factors"/>
    <property type="match status" value="1"/>
</dbReference>
<dbReference type="PROSITE" id="PS51384">
    <property type="entry name" value="FAD_FR"/>
    <property type="match status" value="1"/>
</dbReference>
<dbReference type="OrthoDB" id="9792185at2"/>
<evidence type="ECO:0000259" key="1">
    <source>
        <dbReference type="PROSITE" id="PS51384"/>
    </source>
</evidence>
<dbReference type="InterPro" id="IPR001433">
    <property type="entry name" value="OxRdtase_FAD/NAD-bd"/>
</dbReference>
<dbReference type="RefSeq" id="WP_123641316.1">
    <property type="nucleotide sequence ID" value="NZ_ML119082.1"/>
</dbReference>
<dbReference type="PRINTS" id="PR00410">
    <property type="entry name" value="PHEHYDRXLASE"/>
</dbReference>
<dbReference type="SUPFAM" id="SSF52343">
    <property type="entry name" value="Ferredoxin reductase-like, C-terminal NADP-linked domain"/>
    <property type="match status" value="1"/>
</dbReference>
<dbReference type="InterPro" id="IPR008333">
    <property type="entry name" value="Cbr1-like_FAD-bd_dom"/>
</dbReference>
<accession>A0A3N2R8S1</accession>
<proteinExistence type="predicted"/>
<dbReference type="SUPFAM" id="SSF63380">
    <property type="entry name" value="Riboflavin synthase domain-like"/>
    <property type="match status" value="1"/>
</dbReference>
<dbReference type="InterPro" id="IPR017927">
    <property type="entry name" value="FAD-bd_FR_type"/>
</dbReference>
<reference evidence="2 3" key="1">
    <citation type="submission" date="2018-10" db="EMBL/GenBank/DDBJ databases">
        <title>Histidinibacterium lentulum gen. nov., sp. nov., a marine bacterium from the culture broth of Picochlorum sp. 122.</title>
        <authorList>
            <person name="Wang G."/>
        </authorList>
    </citation>
    <scope>NUCLEOTIDE SEQUENCE [LARGE SCALE GENOMIC DNA]</scope>
    <source>
        <strain evidence="2 3">B17</strain>
    </source>
</reference>
<gene>
    <name evidence="2" type="ORF">EAT49_05670</name>
</gene>
<dbReference type="EMBL" id="RDRB01000002">
    <property type="protein sequence ID" value="ROU03781.1"/>
    <property type="molecule type" value="Genomic_DNA"/>
</dbReference>
<dbReference type="InterPro" id="IPR050415">
    <property type="entry name" value="MRET"/>
</dbReference>
<sequence>MAHRITLLEKEPVTHDTWHLVFERPAGFTFRPGQATDMALDLEGIEEERRPFTFTSAPDAERLEFVIKSYPDHEGVTARLPDLRPGDTARIGAAWGAIEDRGPGVFIAGGAGITPFIPILREQAQREETGRCLVFANKTEADIILREEWDGMAGLETLFVTDAEGDGFPDGPVDEELLAPLVAEGRLFYFCGPPPMAEAVTEALASLGVGEERIVTEDKPADEERARMFEET</sequence>
<dbReference type="Pfam" id="PF00175">
    <property type="entry name" value="NAD_binding_1"/>
    <property type="match status" value="1"/>
</dbReference>
<protein>
    <submittedName>
        <fullName evidence="2">Flavodoxin reductase</fullName>
    </submittedName>
</protein>
<dbReference type="InterPro" id="IPR039261">
    <property type="entry name" value="FNR_nucleotide-bd"/>
</dbReference>
<evidence type="ECO:0000313" key="2">
    <source>
        <dbReference type="EMBL" id="ROU03781.1"/>
    </source>
</evidence>
<dbReference type="InterPro" id="IPR017938">
    <property type="entry name" value="Riboflavin_synthase-like_b-brl"/>
</dbReference>
<dbReference type="Pfam" id="PF00970">
    <property type="entry name" value="FAD_binding_6"/>
    <property type="match status" value="1"/>
</dbReference>
<comment type="caution">
    <text evidence="2">The sequence shown here is derived from an EMBL/GenBank/DDBJ whole genome shotgun (WGS) entry which is preliminary data.</text>
</comment>
<dbReference type="PANTHER" id="PTHR47354:SF5">
    <property type="entry name" value="PROTEIN RFBI"/>
    <property type="match status" value="1"/>
</dbReference>
<dbReference type="GO" id="GO:0016491">
    <property type="term" value="F:oxidoreductase activity"/>
    <property type="evidence" value="ECO:0007669"/>
    <property type="project" value="InterPro"/>
</dbReference>
<dbReference type="PANTHER" id="PTHR47354">
    <property type="entry name" value="NADH OXIDOREDUCTASE HCR"/>
    <property type="match status" value="1"/>
</dbReference>
<feature type="domain" description="FAD-binding FR-type" evidence="1">
    <location>
        <begin position="1"/>
        <end position="101"/>
    </location>
</feature>
<dbReference type="Gene3D" id="3.40.50.80">
    <property type="entry name" value="Nucleotide-binding domain of ferredoxin-NADP reductase (FNR) module"/>
    <property type="match status" value="1"/>
</dbReference>
<name>A0A3N2R8S1_9RHOB</name>
<keyword evidence="3" id="KW-1185">Reference proteome</keyword>
<dbReference type="AlphaFoldDB" id="A0A3N2R8S1"/>
<organism evidence="2 3">
    <name type="scientific">Histidinibacterium lentulum</name>
    <dbReference type="NCBI Taxonomy" id="2480588"/>
    <lineage>
        <taxon>Bacteria</taxon>
        <taxon>Pseudomonadati</taxon>
        <taxon>Pseudomonadota</taxon>
        <taxon>Alphaproteobacteria</taxon>
        <taxon>Rhodobacterales</taxon>
        <taxon>Paracoccaceae</taxon>
        <taxon>Histidinibacterium</taxon>
    </lineage>
</organism>
<evidence type="ECO:0000313" key="3">
    <source>
        <dbReference type="Proteomes" id="UP000268016"/>
    </source>
</evidence>